<dbReference type="Proteomes" id="UP000198718">
    <property type="component" value="Unassembled WGS sequence"/>
</dbReference>
<organism evidence="2 3">
    <name type="scientific">Natronincola ferrireducens</name>
    <dbReference type="NCBI Taxonomy" id="393762"/>
    <lineage>
        <taxon>Bacteria</taxon>
        <taxon>Bacillati</taxon>
        <taxon>Bacillota</taxon>
        <taxon>Clostridia</taxon>
        <taxon>Peptostreptococcales</taxon>
        <taxon>Natronincolaceae</taxon>
        <taxon>Natronincola</taxon>
    </lineage>
</organism>
<dbReference type="RefSeq" id="WP_176762079.1">
    <property type="nucleotide sequence ID" value="NZ_FNFP01000002.1"/>
</dbReference>
<keyword evidence="1" id="KW-0812">Transmembrane</keyword>
<sequence length="53" mass="6251">MITKESMGKKSAIAEIKKQQYRVLYQVLLQILEFALLIGCLFGLLMLFFELYY</sequence>
<dbReference type="STRING" id="393762.SAMN05660472_01247"/>
<protein>
    <submittedName>
        <fullName evidence="2">Uncharacterized protein</fullName>
    </submittedName>
</protein>
<feature type="transmembrane region" description="Helical" evidence="1">
    <location>
        <begin position="27"/>
        <end position="49"/>
    </location>
</feature>
<proteinExistence type="predicted"/>
<gene>
    <name evidence="2" type="ORF">SAMN05660472_01247</name>
</gene>
<evidence type="ECO:0000256" key="1">
    <source>
        <dbReference type="SAM" id="Phobius"/>
    </source>
</evidence>
<accession>A0A1G9BR84</accession>
<name>A0A1G9BR84_9FIRM</name>
<keyword evidence="1" id="KW-0472">Membrane</keyword>
<reference evidence="2 3" key="1">
    <citation type="submission" date="2016-10" db="EMBL/GenBank/DDBJ databases">
        <authorList>
            <person name="de Groot N.N."/>
        </authorList>
    </citation>
    <scope>NUCLEOTIDE SEQUENCE [LARGE SCALE GENOMIC DNA]</scope>
    <source>
        <strain evidence="2 3">DSM 18346</strain>
    </source>
</reference>
<keyword evidence="1" id="KW-1133">Transmembrane helix</keyword>
<keyword evidence="3" id="KW-1185">Reference proteome</keyword>
<dbReference type="EMBL" id="FNFP01000002">
    <property type="protein sequence ID" value="SDK41956.1"/>
    <property type="molecule type" value="Genomic_DNA"/>
</dbReference>
<evidence type="ECO:0000313" key="3">
    <source>
        <dbReference type="Proteomes" id="UP000198718"/>
    </source>
</evidence>
<dbReference type="AlphaFoldDB" id="A0A1G9BR84"/>
<evidence type="ECO:0000313" key="2">
    <source>
        <dbReference type="EMBL" id="SDK41956.1"/>
    </source>
</evidence>